<dbReference type="EMBL" id="JBBNAF010000007">
    <property type="protein sequence ID" value="KAK9128064.1"/>
    <property type="molecule type" value="Genomic_DNA"/>
</dbReference>
<evidence type="ECO:0000313" key="2">
    <source>
        <dbReference type="Proteomes" id="UP001420932"/>
    </source>
</evidence>
<dbReference type="AlphaFoldDB" id="A0AAP0P2U1"/>
<gene>
    <name evidence="1" type="ORF">Syun_016861</name>
</gene>
<keyword evidence="2" id="KW-1185">Reference proteome</keyword>
<dbReference type="Proteomes" id="UP001420932">
    <property type="component" value="Unassembled WGS sequence"/>
</dbReference>
<comment type="caution">
    <text evidence="1">The sequence shown here is derived from an EMBL/GenBank/DDBJ whole genome shotgun (WGS) entry which is preliminary data.</text>
</comment>
<name>A0AAP0P2U1_9MAGN</name>
<protein>
    <submittedName>
        <fullName evidence="1">Uncharacterized protein</fullName>
    </submittedName>
</protein>
<organism evidence="1 2">
    <name type="scientific">Stephania yunnanensis</name>
    <dbReference type="NCBI Taxonomy" id="152371"/>
    <lineage>
        <taxon>Eukaryota</taxon>
        <taxon>Viridiplantae</taxon>
        <taxon>Streptophyta</taxon>
        <taxon>Embryophyta</taxon>
        <taxon>Tracheophyta</taxon>
        <taxon>Spermatophyta</taxon>
        <taxon>Magnoliopsida</taxon>
        <taxon>Ranunculales</taxon>
        <taxon>Menispermaceae</taxon>
        <taxon>Menispermoideae</taxon>
        <taxon>Cissampelideae</taxon>
        <taxon>Stephania</taxon>
    </lineage>
</organism>
<evidence type="ECO:0000313" key="1">
    <source>
        <dbReference type="EMBL" id="KAK9128064.1"/>
    </source>
</evidence>
<accession>A0AAP0P2U1</accession>
<proteinExistence type="predicted"/>
<sequence length="59" mass="6733">MGDTIGRKPIIKFLFNNYFLVKCLSNLLLSPICFFSLDLHDKLADSNLLNCGGIEKEWI</sequence>
<reference evidence="1 2" key="1">
    <citation type="submission" date="2024-01" db="EMBL/GenBank/DDBJ databases">
        <title>Genome assemblies of Stephania.</title>
        <authorList>
            <person name="Yang L."/>
        </authorList>
    </citation>
    <scope>NUCLEOTIDE SEQUENCE [LARGE SCALE GENOMIC DNA]</scope>
    <source>
        <strain evidence="1">YNDBR</strain>
        <tissue evidence="1">Leaf</tissue>
    </source>
</reference>